<dbReference type="EMBL" id="JAKNHQ010000014">
    <property type="protein sequence ID" value="MCG4611285.1"/>
    <property type="molecule type" value="Genomic_DNA"/>
</dbReference>
<evidence type="ECO:0008006" key="4">
    <source>
        <dbReference type="Google" id="ProtNLM"/>
    </source>
</evidence>
<keyword evidence="1" id="KW-0175">Coiled coil</keyword>
<evidence type="ECO:0000313" key="3">
    <source>
        <dbReference type="Proteomes" id="UP001298681"/>
    </source>
</evidence>
<accession>A0ABS9MKH8</accession>
<evidence type="ECO:0000313" key="2">
    <source>
        <dbReference type="EMBL" id="MCG4611285.1"/>
    </source>
</evidence>
<keyword evidence="3" id="KW-1185">Reference proteome</keyword>
<dbReference type="RefSeq" id="WP_087233846.1">
    <property type="nucleotide sequence ID" value="NZ_JAKNHQ010000014.1"/>
</dbReference>
<reference evidence="2 3" key="1">
    <citation type="submission" date="2022-01" db="EMBL/GenBank/DDBJ databases">
        <title>Collection of gut derived symbiotic bacterial strains cultured from healthy donors.</title>
        <authorList>
            <person name="Lin H."/>
            <person name="Kohout C."/>
            <person name="Waligurski E."/>
            <person name="Pamer E.G."/>
        </authorList>
    </citation>
    <scope>NUCLEOTIDE SEQUENCE [LARGE SCALE GENOMIC DNA]</scope>
    <source>
        <strain evidence="2 3">DFI.7.58</strain>
    </source>
</reference>
<evidence type="ECO:0000256" key="1">
    <source>
        <dbReference type="SAM" id="Coils"/>
    </source>
</evidence>
<sequence>MDYLVWGEEYLREAEHLRERVRLLRRQAADATEEKEADKLEGRIQLLYGMYLDCLHVGNYLIKCGRLR</sequence>
<organism evidence="2 3">
    <name type="scientific">Anaeromassilibacillus senegalensis</name>
    <dbReference type="NCBI Taxonomy" id="1673717"/>
    <lineage>
        <taxon>Bacteria</taxon>
        <taxon>Bacillati</taxon>
        <taxon>Bacillota</taxon>
        <taxon>Clostridia</taxon>
        <taxon>Eubacteriales</taxon>
        <taxon>Acutalibacteraceae</taxon>
        <taxon>Anaeromassilibacillus</taxon>
    </lineage>
</organism>
<feature type="coiled-coil region" evidence="1">
    <location>
        <begin position="7"/>
        <end position="41"/>
    </location>
</feature>
<name>A0ABS9MKH8_9FIRM</name>
<proteinExistence type="predicted"/>
<comment type="caution">
    <text evidence="2">The sequence shown here is derived from an EMBL/GenBank/DDBJ whole genome shotgun (WGS) entry which is preliminary data.</text>
</comment>
<protein>
    <recommendedName>
        <fullName evidence="4">DUF2508 family protein</fullName>
    </recommendedName>
</protein>
<gene>
    <name evidence="2" type="ORF">L0P57_10130</name>
</gene>
<dbReference type="Proteomes" id="UP001298681">
    <property type="component" value="Unassembled WGS sequence"/>
</dbReference>